<organism evidence="12 13">
    <name type="scientific">Desulfofundulus australicus DSM 11792</name>
    <dbReference type="NCBI Taxonomy" id="1121425"/>
    <lineage>
        <taxon>Bacteria</taxon>
        <taxon>Bacillati</taxon>
        <taxon>Bacillota</taxon>
        <taxon>Clostridia</taxon>
        <taxon>Eubacteriales</taxon>
        <taxon>Peptococcaceae</taxon>
        <taxon>Desulfofundulus</taxon>
    </lineage>
</organism>
<feature type="domain" description="HD Cas3-type" evidence="11">
    <location>
        <begin position="5"/>
        <end position="223"/>
    </location>
</feature>
<dbReference type="CDD" id="cd09641">
    <property type="entry name" value="Cas3''_I"/>
    <property type="match status" value="1"/>
</dbReference>
<dbReference type="SUPFAM" id="SSF52540">
    <property type="entry name" value="P-loop containing nucleoside triphosphate hydrolases"/>
    <property type="match status" value="1"/>
</dbReference>
<evidence type="ECO:0000256" key="9">
    <source>
        <dbReference type="ARBA" id="ARBA00023118"/>
    </source>
</evidence>
<dbReference type="Gene3D" id="3.40.50.300">
    <property type="entry name" value="P-loop containing nucleotide triphosphate hydrolases"/>
    <property type="match status" value="2"/>
</dbReference>
<sequence length="890" mass="101868">MPFWAKSNGVALEEHTADVLAAVRALEQKNRQYHERELWEDLKLAAFLHDVGKVDPVFQQKLKNNAEESSSGGTTISHNLLSVFLLNREKLLSAARNPGAVLGAVAFHHWRDYYPDLFLGARIDEVSKTARGMLEEREMWETLVNKLRHELQNLAHEYGIDPELISFNEMWASYFQYNSMGNAGLLLPPYLLSFLPQKLIVRNIQDDRERIFITGNLMRCDHFASLIETEDPDLSPEDIEHGIYPSISELHRSLEEDFREKAAVRKEPEPSFWQKDFFASAPDLGEGSLVFIAPTGVGKTEFAYLWGAGRKNIYLLPMRAAVNAMWQRTRRAFGKAKEDYEGHVALLHGEAAMELWNASRDTNMEGENLTRSLALARHLAEPYIIATGDQIAPAVLKYPGYERLYAVLMDSCLVVDEVQAYDPKAAAIITRLLEDIHNLQGRVLLMTATLPPFVQEEISQRLGLPPERIINFLNTPYGKMLAGQIRHHLQFKVYTKKDKQDKSGYDDAESYQNMIEEMVSLARNGKKVLAVFNTVKAAQKAYGLISNLLDGIEESPPLLLVHSRYTRTDRRKKEKDVEDYMPNGRAPQWGKGCLVLATQIVEASLDIDADILYTELCPIDSLIQRLGRVWRRAARQPSGTVKPPYTNVYIMTEVEELASGCGRVYDRHLVALTGYILARYAAGDLELAETENVIENLLTEYTDTFNKDYSALYELLAKAPQFYLNEQAKMQLVTLTYSILTLGWKRGRKDIGSYLKEYYETLDILDSGYCSDRKYDAQRLFRQVYTVEVVPREKIEEFNKKLKSFLEQQDRPGYFDFNEQVLSNFTVPVDFRSLPRHADRQTLTDIIDIDHFNAKTIQKIRRWLQDIWVVPASYDNQQGLILEADDIGEE</sequence>
<dbReference type="SMART" id="SM00487">
    <property type="entry name" value="DEXDc"/>
    <property type="match status" value="1"/>
</dbReference>
<protein>
    <submittedName>
        <fullName evidence="12">CRISPR-associated endonuclease/helicase Cas3</fullName>
    </submittedName>
</protein>
<dbReference type="PANTHER" id="PTHR47963">
    <property type="entry name" value="DEAD-BOX ATP-DEPENDENT RNA HELICASE 47, MITOCHONDRIAL"/>
    <property type="match status" value="1"/>
</dbReference>
<dbReference type="NCBIfam" id="TIGR01596">
    <property type="entry name" value="cas3_HD"/>
    <property type="match status" value="1"/>
</dbReference>
<evidence type="ECO:0000256" key="4">
    <source>
        <dbReference type="ARBA" id="ARBA00022723"/>
    </source>
</evidence>
<dbReference type="InterPro" id="IPR027417">
    <property type="entry name" value="P-loop_NTPase"/>
</dbReference>
<comment type="similarity">
    <text evidence="2">In the central section; belongs to the CRISPR-associated helicase Cas3 family.</text>
</comment>
<dbReference type="PROSITE" id="PS51192">
    <property type="entry name" value="HELICASE_ATP_BIND_1"/>
    <property type="match status" value="1"/>
</dbReference>
<keyword evidence="7 12" id="KW-0347">Helicase</keyword>
<dbReference type="InterPro" id="IPR050547">
    <property type="entry name" value="DEAD_box_RNA_helicases"/>
</dbReference>
<name>A0A1M4Y633_9FIRM</name>
<dbReference type="AlphaFoldDB" id="A0A1M4Y633"/>
<dbReference type="NCBIfam" id="TIGR01587">
    <property type="entry name" value="cas3_core"/>
    <property type="match status" value="1"/>
</dbReference>
<evidence type="ECO:0000256" key="2">
    <source>
        <dbReference type="ARBA" id="ARBA00009046"/>
    </source>
</evidence>
<evidence type="ECO:0000256" key="7">
    <source>
        <dbReference type="ARBA" id="ARBA00022806"/>
    </source>
</evidence>
<dbReference type="OrthoDB" id="9810236at2"/>
<dbReference type="GO" id="GO:0004519">
    <property type="term" value="F:endonuclease activity"/>
    <property type="evidence" value="ECO:0007669"/>
    <property type="project" value="UniProtKB-KW"/>
</dbReference>
<dbReference type="GO" id="GO:0003724">
    <property type="term" value="F:RNA helicase activity"/>
    <property type="evidence" value="ECO:0007669"/>
    <property type="project" value="TreeGrafter"/>
</dbReference>
<accession>A0A1M4Y633</accession>
<keyword evidence="4" id="KW-0479">Metal-binding</keyword>
<dbReference type="PROSITE" id="PS51643">
    <property type="entry name" value="HD_CAS3"/>
    <property type="match status" value="1"/>
</dbReference>
<dbReference type="InterPro" id="IPR014001">
    <property type="entry name" value="Helicase_ATP-bd"/>
</dbReference>
<comment type="similarity">
    <text evidence="1">In the N-terminal section; belongs to the CRISPR-associated nuclease Cas3-HD family.</text>
</comment>
<dbReference type="GO" id="GO:0005524">
    <property type="term" value="F:ATP binding"/>
    <property type="evidence" value="ECO:0007669"/>
    <property type="project" value="UniProtKB-KW"/>
</dbReference>
<dbReference type="Proteomes" id="UP000184196">
    <property type="component" value="Unassembled WGS sequence"/>
</dbReference>
<keyword evidence="6" id="KW-0378">Hydrolase</keyword>
<dbReference type="InterPro" id="IPR006483">
    <property type="entry name" value="CRISPR-assoc_Cas3_HD"/>
</dbReference>
<evidence type="ECO:0000256" key="5">
    <source>
        <dbReference type="ARBA" id="ARBA00022741"/>
    </source>
</evidence>
<dbReference type="Pfam" id="PF00270">
    <property type="entry name" value="DEAD"/>
    <property type="match status" value="1"/>
</dbReference>
<keyword evidence="8" id="KW-0067">ATP-binding</keyword>
<evidence type="ECO:0000256" key="3">
    <source>
        <dbReference type="ARBA" id="ARBA00022722"/>
    </source>
</evidence>
<dbReference type="GO" id="GO:0046872">
    <property type="term" value="F:metal ion binding"/>
    <property type="evidence" value="ECO:0007669"/>
    <property type="project" value="UniProtKB-KW"/>
</dbReference>
<keyword evidence="5" id="KW-0547">Nucleotide-binding</keyword>
<evidence type="ECO:0000259" key="10">
    <source>
        <dbReference type="PROSITE" id="PS51192"/>
    </source>
</evidence>
<dbReference type="GO" id="GO:0016787">
    <property type="term" value="F:hydrolase activity"/>
    <property type="evidence" value="ECO:0007669"/>
    <property type="project" value="UniProtKB-KW"/>
</dbReference>
<keyword evidence="9" id="KW-0051">Antiviral defense</keyword>
<dbReference type="InterPro" id="IPR006474">
    <property type="entry name" value="Helicase_Cas3_CRISPR-ass_core"/>
</dbReference>
<dbReference type="SUPFAM" id="SSF109604">
    <property type="entry name" value="HD-domain/PDEase-like"/>
    <property type="match status" value="1"/>
</dbReference>
<feature type="domain" description="Helicase ATP-binding" evidence="10">
    <location>
        <begin position="280"/>
        <end position="468"/>
    </location>
</feature>
<keyword evidence="12" id="KW-0255">Endonuclease</keyword>
<keyword evidence="13" id="KW-1185">Reference proteome</keyword>
<dbReference type="InterPro" id="IPR038257">
    <property type="entry name" value="CRISPR-assoc_Cas3_HD_sf"/>
</dbReference>
<dbReference type="RefSeq" id="WP_073164247.1">
    <property type="nucleotide sequence ID" value="NZ_FQUW01000013.1"/>
</dbReference>
<keyword evidence="3" id="KW-0540">Nuclease</keyword>
<dbReference type="Pfam" id="PF18019">
    <property type="entry name" value="Cas3_HD"/>
    <property type="match status" value="1"/>
</dbReference>
<dbReference type="GO" id="GO:0051607">
    <property type="term" value="P:defense response to virus"/>
    <property type="evidence" value="ECO:0007669"/>
    <property type="project" value="UniProtKB-KW"/>
</dbReference>
<dbReference type="InterPro" id="IPR011545">
    <property type="entry name" value="DEAD/DEAH_box_helicase_dom"/>
</dbReference>
<evidence type="ECO:0000313" key="13">
    <source>
        <dbReference type="Proteomes" id="UP000184196"/>
    </source>
</evidence>
<dbReference type="Pfam" id="PF22590">
    <property type="entry name" value="Cas3-like_C_2"/>
    <property type="match status" value="1"/>
</dbReference>
<dbReference type="GO" id="GO:0003723">
    <property type="term" value="F:RNA binding"/>
    <property type="evidence" value="ECO:0007669"/>
    <property type="project" value="TreeGrafter"/>
</dbReference>
<dbReference type="Gene3D" id="1.10.3210.30">
    <property type="match status" value="1"/>
</dbReference>
<evidence type="ECO:0000256" key="6">
    <source>
        <dbReference type="ARBA" id="ARBA00022801"/>
    </source>
</evidence>
<proteinExistence type="inferred from homology"/>
<evidence type="ECO:0000256" key="1">
    <source>
        <dbReference type="ARBA" id="ARBA00006847"/>
    </source>
</evidence>
<evidence type="ECO:0000313" key="12">
    <source>
        <dbReference type="EMBL" id="SHF01130.1"/>
    </source>
</evidence>
<dbReference type="InterPro" id="IPR054712">
    <property type="entry name" value="Cas3-like_dom"/>
</dbReference>
<reference evidence="13" key="1">
    <citation type="submission" date="2016-11" db="EMBL/GenBank/DDBJ databases">
        <authorList>
            <person name="Varghese N."/>
            <person name="Submissions S."/>
        </authorList>
    </citation>
    <scope>NUCLEOTIDE SEQUENCE [LARGE SCALE GENOMIC DNA]</scope>
    <source>
        <strain evidence="13">DSM 11792</strain>
    </source>
</reference>
<evidence type="ECO:0000259" key="11">
    <source>
        <dbReference type="PROSITE" id="PS51643"/>
    </source>
</evidence>
<gene>
    <name evidence="12" type="ORF">SAMN02745218_01255</name>
</gene>
<evidence type="ECO:0000256" key="8">
    <source>
        <dbReference type="ARBA" id="ARBA00022840"/>
    </source>
</evidence>
<dbReference type="EMBL" id="FQUW01000013">
    <property type="protein sequence ID" value="SHF01130.1"/>
    <property type="molecule type" value="Genomic_DNA"/>
</dbReference>
<dbReference type="PANTHER" id="PTHR47963:SF9">
    <property type="entry name" value="CRISPR-ASSOCIATED ENDONUCLEASE_HELICASE CAS3"/>
    <property type="match status" value="1"/>
</dbReference>